<feature type="signal peptide" evidence="1">
    <location>
        <begin position="1"/>
        <end position="23"/>
    </location>
</feature>
<accession>A0ABQ1F3V7</accession>
<comment type="caution">
    <text evidence="2">The sequence shown here is derived from an EMBL/GenBank/DDBJ whole genome shotgun (WGS) entry which is preliminary data.</text>
</comment>
<organism evidence="2 3">
    <name type="scientific">Blastomonas marina</name>
    <dbReference type="NCBI Taxonomy" id="1867408"/>
    <lineage>
        <taxon>Bacteria</taxon>
        <taxon>Pseudomonadati</taxon>
        <taxon>Pseudomonadota</taxon>
        <taxon>Alphaproteobacteria</taxon>
        <taxon>Sphingomonadales</taxon>
        <taxon>Sphingomonadaceae</taxon>
        <taxon>Blastomonas</taxon>
    </lineage>
</organism>
<dbReference type="PROSITE" id="PS51257">
    <property type="entry name" value="PROKAR_LIPOPROTEIN"/>
    <property type="match status" value="1"/>
</dbReference>
<keyword evidence="3" id="KW-1185">Reference proteome</keyword>
<feature type="chain" id="PRO_5045275706" evidence="1">
    <location>
        <begin position="24"/>
        <end position="146"/>
    </location>
</feature>
<keyword evidence="1" id="KW-0732">Signal</keyword>
<name>A0ABQ1F3V7_9SPHN</name>
<protein>
    <submittedName>
        <fullName evidence="2">Uncharacterized protein</fullName>
    </submittedName>
</protein>
<dbReference type="Proteomes" id="UP000603317">
    <property type="component" value="Unassembled WGS sequence"/>
</dbReference>
<evidence type="ECO:0000256" key="1">
    <source>
        <dbReference type="SAM" id="SignalP"/>
    </source>
</evidence>
<sequence length="146" mass="15889">MKFRHAMLSILPFAALGACSGGAIETPMDPQAVAAAVENDLGMVCFEPEPGETIPCDVKADPGRSRTYADVRIQVVEADDRGEGVYEVSTISVRQSEIDRGQVEKFVSRFGFSAEDLEGAIVNGDRITRGPFTLDRFKTESILIFD</sequence>
<reference evidence="3" key="1">
    <citation type="journal article" date="2019" name="Int. J. Syst. Evol. Microbiol.">
        <title>The Global Catalogue of Microorganisms (GCM) 10K type strain sequencing project: providing services to taxonomists for standard genome sequencing and annotation.</title>
        <authorList>
            <consortium name="The Broad Institute Genomics Platform"/>
            <consortium name="The Broad Institute Genome Sequencing Center for Infectious Disease"/>
            <person name="Wu L."/>
            <person name="Ma J."/>
        </authorList>
    </citation>
    <scope>NUCLEOTIDE SEQUENCE [LARGE SCALE GENOMIC DNA]</scope>
    <source>
        <strain evidence="3">CGMCC 1.15297</strain>
    </source>
</reference>
<evidence type="ECO:0000313" key="3">
    <source>
        <dbReference type="Proteomes" id="UP000603317"/>
    </source>
</evidence>
<dbReference type="RefSeq" id="WP_188641063.1">
    <property type="nucleotide sequence ID" value="NZ_BMID01000001.1"/>
</dbReference>
<dbReference type="EMBL" id="BMID01000001">
    <property type="protein sequence ID" value="GFZ98604.1"/>
    <property type="molecule type" value="Genomic_DNA"/>
</dbReference>
<proteinExistence type="predicted"/>
<evidence type="ECO:0000313" key="2">
    <source>
        <dbReference type="EMBL" id="GFZ98604.1"/>
    </source>
</evidence>
<gene>
    <name evidence="2" type="ORF">GCM10010923_03500</name>
</gene>